<feature type="compositionally biased region" description="Polar residues" evidence="1">
    <location>
        <begin position="109"/>
        <end position="122"/>
    </location>
</feature>
<sequence length="612" mass="66587">MPRPKRTKVAPSAPAPRVRKPTKTAPPAVAAPETTKEPFNDLYDVSDTGEEVKANARRVKKSKAKEKAVAGSLPKAVLHSRDSDTREAGRDENQLEIDHMPSEEPVQESLLSDINLESSSPAMETGRRDRNTSALENPTVAIGNFKRRARQLSILGRGPGRARSSSLDSNLADGTGLVSVGRKTTSTMLMSSFKRRPRERSIMRLNAGSLAPSSMALELEEEAPAHVGPAHDESLELREQEPRALWSVKKIRQGQPLDYDYDEDEFNPDDESTPLNLSKTRNLASSSAASSANSRKRKLSAAQAPRSSPPLNSLEDIDAVEAVPATYPSSDEREGGDAEPSPELIRLSIEASSKTPELLSDTMAPPQSSSSVPPSPELPCMVSRAPSRGRRPIRGRTPPRTQDSPISSPPSLTHSPNRPAHSATARSRKTPRIAPPPSTFSTAQLQALLPRRRTRHAARDHLDIPSSEDEVDVSGLAPEDDELSHLNVHARTRRQASVRARAPAPTKKGAKVNKLTPKERDSPVKRTYGAARAIATSDKENDAGVDEELDPDDSLAPLPDDDGNGNSENSQELEKRVGKELKQAAKKFQEVDKWELEFEDITASSSSPRDAR</sequence>
<feature type="compositionally biased region" description="Basic residues" evidence="1">
    <location>
        <begin position="55"/>
        <end position="64"/>
    </location>
</feature>
<dbReference type="AlphaFoldDB" id="A0A218YVH2"/>
<organism evidence="2 3">
    <name type="scientific">Diplocarpon coronariae</name>
    <dbReference type="NCBI Taxonomy" id="2795749"/>
    <lineage>
        <taxon>Eukaryota</taxon>
        <taxon>Fungi</taxon>
        <taxon>Dikarya</taxon>
        <taxon>Ascomycota</taxon>
        <taxon>Pezizomycotina</taxon>
        <taxon>Leotiomycetes</taxon>
        <taxon>Helotiales</taxon>
        <taxon>Drepanopezizaceae</taxon>
        <taxon>Diplocarpon</taxon>
    </lineage>
</organism>
<feature type="compositionally biased region" description="Low complexity" evidence="1">
    <location>
        <begin position="282"/>
        <end position="293"/>
    </location>
</feature>
<comment type="caution">
    <text evidence="2">The sequence shown here is derived from an EMBL/GenBank/DDBJ whole genome shotgun (WGS) entry which is preliminary data.</text>
</comment>
<feature type="compositionally biased region" description="Low complexity" evidence="1">
    <location>
        <begin position="23"/>
        <end position="33"/>
    </location>
</feature>
<feature type="region of interest" description="Disordered" evidence="1">
    <location>
        <begin position="259"/>
        <end position="579"/>
    </location>
</feature>
<feature type="compositionally biased region" description="Acidic residues" evidence="1">
    <location>
        <begin position="543"/>
        <end position="563"/>
    </location>
</feature>
<evidence type="ECO:0000313" key="3">
    <source>
        <dbReference type="Proteomes" id="UP000242519"/>
    </source>
</evidence>
<feature type="region of interest" description="Disordered" evidence="1">
    <location>
        <begin position="1"/>
        <end position="142"/>
    </location>
</feature>
<evidence type="ECO:0000313" key="2">
    <source>
        <dbReference type="EMBL" id="OWO99025.1"/>
    </source>
</evidence>
<feature type="compositionally biased region" description="Acidic residues" evidence="1">
    <location>
        <begin position="259"/>
        <end position="272"/>
    </location>
</feature>
<feature type="compositionally biased region" description="Basic and acidic residues" evidence="1">
    <location>
        <begin position="79"/>
        <end position="102"/>
    </location>
</feature>
<feature type="compositionally biased region" description="Polar residues" evidence="1">
    <location>
        <begin position="402"/>
        <end position="416"/>
    </location>
</feature>
<gene>
    <name evidence="2" type="ORF">B2J93_6602</name>
</gene>
<evidence type="ECO:0000256" key="1">
    <source>
        <dbReference type="SAM" id="MobiDB-lite"/>
    </source>
</evidence>
<dbReference type="OrthoDB" id="5423493at2759"/>
<name>A0A218YVH2_9HELO</name>
<protein>
    <submittedName>
        <fullName evidence="2">Uncharacterized protein</fullName>
    </submittedName>
</protein>
<dbReference type="Proteomes" id="UP000242519">
    <property type="component" value="Unassembled WGS sequence"/>
</dbReference>
<dbReference type="InParanoid" id="A0A218YVH2"/>
<keyword evidence="3" id="KW-1185">Reference proteome</keyword>
<dbReference type="EMBL" id="MZNU01000371">
    <property type="protein sequence ID" value="OWO99025.1"/>
    <property type="molecule type" value="Genomic_DNA"/>
</dbReference>
<accession>A0A218YVH2</accession>
<feature type="compositionally biased region" description="Acidic residues" evidence="1">
    <location>
        <begin position="466"/>
        <end position="482"/>
    </location>
</feature>
<dbReference type="STRING" id="503106.A0A218YVH2"/>
<reference evidence="2 3" key="1">
    <citation type="submission" date="2017-04" db="EMBL/GenBank/DDBJ databases">
        <title>Draft genome sequence of Marssonina coronaria NL1: causal agent of apple blotch.</title>
        <authorList>
            <person name="Cheng Q."/>
        </authorList>
    </citation>
    <scope>NUCLEOTIDE SEQUENCE [LARGE SCALE GENOMIC DNA]</scope>
    <source>
        <strain evidence="2 3">NL1</strain>
    </source>
</reference>
<proteinExistence type="predicted"/>